<dbReference type="InterPro" id="IPR011330">
    <property type="entry name" value="Glyco_hydro/deAcase_b/a-brl"/>
</dbReference>
<feature type="domain" description="NodB homology" evidence="1">
    <location>
        <begin position="50"/>
        <end position="265"/>
    </location>
</feature>
<dbReference type="Gene3D" id="3.20.20.370">
    <property type="entry name" value="Glycoside hydrolase/deacetylase"/>
    <property type="match status" value="1"/>
</dbReference>
<dbReference type="EMBL" id="JACBYR010000001">
    <property type="protein sequence ID" value="NYE83865.1"/>
    <property type="molecule type" value="Genomic_DNA"/>
</dbReference>
<dbReference type="AlphaFoldDB" id="A0A7Y9LP09"/>
<evidence type="ECO:0000259" key="1">
    <source>
        <dbReference type="PROSITE" id="PS51677"/>
    </source>
</evidence>
<dbReference type="SUPFAM" id="SSF88713">
    <property type="entry name" value="Glycoside hydrolase/deacetylase"/>
    <property type="match status" value="1"/>
</dbReference>
<dbReference type="InterPro" id="IPR002509">
    <property type="entry name" value="NODB_dom"/>
</dbReference>
<sequence>MPYPHRDVPATWPAQRPLAVPISIMLEGWADDTAPGIGPMGNPLKAGVLDRQAISWAEYGAKVGAWRILDLLDRHQARAVFYVSGVVAERYPDLLAAIVQQGHVVAGHSWSQHMIPAYLSEAEERQDIARCTEVLTQASGSRPMGWISPRCTPSRSTAQLLAEAGYAWHADTFDSDVPYALDTPAGPITAMPFSMEINDMPLSVRYGNEPQAYTRALARVLDNWGLLGTPACLDMTLHAHVYGRPAGAIEFIHAIDLVRRHEQVAWLTHHAELSDMMATQVR</sequence>
<accession>A0A7Y9LP09</accession>
<evidence type="ECO:0000313" key="2">
    <source>
        <dbReference type="EMBL" id="NYE83865.1"/>
    </source>
</evidence>
<dbReference type="Pfam" id="PF01522">
    <property type="entry name" value="Polysacc_deac_1"/>
    <property type="match status" value="1"/>
</dbReference>
<dbReference type="Proteomes" id="UP000542125">
    <property type="component" value="Unassembled WGS sequence"/>
</dbReference>
<comment type="caution">
    <text evidence="2">The sequence shown here is derived from an EMBL/GenBank/DDBJ whole genome shotgun (WGS) entry which is preliminary data.</text>
</comment>
<proteinExistence type="predicted"/>
<reference evidence="2 3" key="1">
    <citation type="submission" date="2020-07" db="EMBL/GenBank/DDBJ databases">
        <title>Genomic Encyclopedia of Type Strains, Phase IV (KMG-V): Genome sequencing to study the core and pangenomes of soil and plant-associated prokaryotes.</title>
        <authorList>
            <person name="Whitman W."/>
        </authorList>
    </citation>
    <scope>NUCLEOTIDE SEQUENCE [LARGE SCALE GENOMIC DNA]</scope>
    <source>
        <strain evidence="2 3">SAS40</strain>
    </source>
</reference>
<dbReference type="PROSITE" id="PS51677">
    <property type="entry name" value="NODB"/>
    <property type="match status" value="1"/>
</dbReference>
<name>A0A7Y9LP09_9BURK</name>
<dbReference type="RefSeq" id="WP_179587628.1">
    <property type="nucleotide sequence ID" value="NZ_JACBYR010000001.1"/>
</dbReference>
<evidence type="ECO:0000313" key="3">
    <source>
        <dbReference type="Proteomes" id="UP000542125"/>
    </source>
</evidence>
<dbReference type="GO" id="GO:0005975">
    <property type="term" value="P:carbohydrate metabolic process"/>
    <property type="evidence" value="ECO:0007669"/>
    <property type="project" value="InterPro"/>
</dbReference>
<dbReference type="GO" id="GO:0016810">
    <property type="term" value="F:hydrolase activity, acting on carbon-nitrogen (but not peptide) bonds"/>
    <property type="evidence" value="ECO:0007669"/>
    <property type="project" value="InterPro"/>
</dbReference>
<dbReference type="PANTHER" id="PTHR43123">
    <property type="entry name" value="POLYSACCHARIDE DEACETYLASE-RELATED"/>
    <property type="match status" value="1"/>
</dbReference>
<protein>
    <recommendedName>
        <fullName evidence="1">NodB homology domain-containing protein</fullName>
    </recommendedName>
</protein>
<organism evidence="2 3">
    <name type="scientific">Pigmentiphaga litoralis</name>
    <dbReference type="NCBI Taxonomy" id="516702"/>
    <lineage>
        <taxon>Bacteria</taxon>
        <taxon>Pseudomonadati</taxon>
        <taxon>Pseudomonadota</taxon>
        <taxon>Betaproteobacteria</taxon>
        <taxon>Burkholderiales</taxon>
        <taxon>Alcaligenaceae</taxon>
        <taxon>Pigmentiphaga</taxon>
    </lineage>
</organism>
<gene>
    <name evidence="2" type="ORF">FHW18_003136</name>
</gene>
<dbReference type="PANTHER" id="PTHR43123:SF4">
    <property type="entry name" value="POLYSACCHARIDE DEACETYLASE"/>
    <property type="match status" value="1"/>
</dbReference>
<keyword evidence="3" id="KW-1185">Reference proteome</keyword>